<evidence type="ECO:0000256" key="3">
    <source>
        <dbReference type="ARBA" id="ARBA00022827"/>
    </source>
</evidence>
<sequence length="424" mass="46341">MGQFKVIIVGGGLAGSLLANGLVNNGVDTIVYERDAENTKREGYQIRLGNAALNGLAACLTDLHMASVLQKLGQSSGSSTTAPCLCNTKFETVLDLTALPTYSKSSAINRVVLRDLLLSPISTAGRVKFGKCFSHYEIVTTGPKNESEIVKVFFTDGSSDVCDILVAADGSGSKINKQIGANNLVDIKSHLSFLAKGSVTKERLLQLPSRLQKGPILVFKNGISLFYALYLPAPQTMNGTQKHDSKLDFDESQASFYWGLSVPQELCPFSNYNDIPDRRQFCLDIVRDWAPEYHTMLSVGDGDKDSNSIYVTMLRASTKLSKQWRQHLQAQKDKTPEKGHSRVWLVGDAVHAMQPNRGMGGNQAMQDIADMLPEILKLKESAEAGSAPTDEEIQARCSAYEKKMIDRAFVWVTKSGGTSMPMDS</sequence>
<protein>
    <submittedName>
        <fullName evidence="8">Fungal specific transcription factor</fullName>
    </submittedName>
</protein>
<dbReference type="STRING" id="694270.A0A395TA44"/>
<dbReference type="PRINTS" id="PR00420">
    <property type="entry name" value="RNGMNOXGNASE"/>
</dbReference>
<dbReference type="Pfam" id="PF01494">
    <property type="entry name" value="FAD_binding_3"/>
    <property type="match status" value="2"/>
</dbReference>
<dbReference type="EMBL" id="PXOG01000011">
    <property type="protein sequence ID" value="RGP81377.1"/>
    <property type="molecule type" value="Genomic_DNA"/>
</dbReference>
<feature type="chain" id="PRO_5017481271" evidence="6">
    <location>
        <begin position="20"/>
        <end position="424"/>
    </location>
</feature>
<dbReference type="InterPro" id="IPR036188">
    <property type="entry name" value="FAD/NAD-bd_sf"/>
</dbReference>
<comment type="caution">
    <text evidence="8">The sequence shown here is derived from an EMBL/GenBank/DDBJ whole genome shotgun (WGS) entry which is preliminary data.</text>
</comment>
<dbReference type="PANTHER" id="PTHR47178">
    <property type="entry name" value="MONOOXYGENASE, FAD-BINDING"/>
    <property type="match status" value="1"/>
</dbReference>
<gene>
    <name evidence="8" type="ORF">FLONG3_521</name>
</gene>
<evidence type="ECO:0000256" key="4">
    <source>
        <dbReference type="ARBA" id="ARBA00023002"/>
    </source>
</evidence>
<organism evidence="8 9">
    <name type="scientific">Fusarium longipes</name>
    <dbReference type="NCBI Taxonomy" id="694270"/>
    <lineage>
        <taxon>Eukaryota</taxon>
        <taxon>Fungi</taxon>
        <taxon>Dikarya</taxon>
        <taxon>Ascomycota</taxon>
        <taxon>Pezizomycotina</taxon>
        <taxon>Sordariomycetes</taxon>
        <taxon>Hypocreomycetidae</taxon>
        <taxon>Hypocreales</taxon>
        <taxon>Nectriaceae</taxon>
        <taxon>Fusarium</taxon>
    </lineage>
</organism>
<evidence type="ECO:0000313" key="8">
    <source>
        <dbReference type="EMBL" id="RGP81377.1"/>
    </source>
</evidence>
<dbReference type="GO" id="GO:0004497">
    <property type="term" value="F:monooxygenase activity"/>
    <property type="evidence" value="ECO:0007669"/>
    <property type="project" value="UniProtKB-KW"/>
</dbReference>
<feature type="signal peptide" evidence="6">
    <location>
        <begin position="1"/>
        <end position="19"/>
    </location>
</feature>
<evidence type="ECO:0000256" key="1">
    <source>
        <dbReference type="ARBA" id="ARBA00001974"/>
    </source>
</evidence>
<dbReference type="OrthoDB" id="655030at2759"/>
<accession>A0A395TA44</accession>
<dbReference type="AlphaFoldDB" id="A0A395TA44"/>
<evidence type="ECO:0000259" key="7">
    <source>
        <dbReference type="Pfam" id="PF01494"/>
    </source>
</evidence>
<keyword evidence="9" id="KW-1185">Reference proteome</keyword>
<keyword evidence="6" id="KW-0732">Signal</keyword>
<dbReference type="InterPro" id="IPR002938">
    <property type="entry name" value="FAD-bd"/>
</dbReference>
<keyword evidence="4" id="KW-0560">Oxidoreductase</keyword>
<reference evidence="8 9" key="1">
    <citation type="journal article" date="2018" name="PLoS Pathog.">
        <title>Evolution of structural diversity of trichothecenes, a family of toxins produced by plant pathogenic and entomopathogenic fungi.</title>
        <authorList>
            <person name="Proctor R.H."/>
            <person name="McCormick S.P."/>
            <person name="Kim H.S."/>
            <person name="Cardoza R.E."/>
            <person name="Stanley A.M."/>
            <person name="Lindo L."/>
            <person name="Kelly A."/>
            <person name="Brown D.W."/>
            <person name="Lee T."/>
            <person name="Vaughan M.M."/>
            <person name="Alexander N.J."/>
            <person name="Busman M."/>
            <person name="Gutierrez S."/>
        </authorList>
    </citation>
    <scope>NUCLEOTIDE SEQUENCE [LARGE SCALE GENOMIC DNA]</scope>
    <source>
        <strain evidence="8 9">NRRL 20695</strain>
    </source>
</reference>
<evidence type="ECO:0000256" key="5">
    <source>
        <dbReference type="ARBA" id="ARBA00023033"/>
    </source>
</evidence>
<dbReference type="PANTHER" id="PTHR47178:SF5">
    <property type="entry name" value="FAD-BINDING DOMAIN-CONTAINING PROTEIN"/>
    <property type="match status" value="1"/>
</dbReference>
<evidence type="ECO:0000256" key="6">
    <source>
        <dbReference type="SAM" id="SignalP"/>
    </source>
</evidence>
<feature type="domain" description="FAD-binding" evidence="7">
    <location>
        <begin position="320"/>
        <end position="374"/>
    </location>
</feature>
<evidence type="ECO:0000313" key="9">
    <source>
        <dbReference type="Proteomes" id="UP000266234"/>
    </source>
</evidence>
<feature type="domain" description="FAD-binding" evidence="7">
    <location>
        <begin position="4"/>
        <end position="182"/>
    </location>
</feature>
<dbReference type="SUPFAM" id="SSF51905">
    <property type="entry name" value="FAD/NAD(P)-binding domain"/>
    <property type="match status" value="1"/>
</dbReference>
<evidence type="ECO:0000256" key="2">
    <source>
        <dbReference type="ARBA" id="ARBA00022630"/>
    </source>
</evidence>
<proteinExistence type="predicted"/>
<dbReference type="GO" id="GO:0071949">
    <property type="term" value="F:FAD binding"/>
    <property type="evidence" value="ECO:0007669"/>
    <property type="project" value="InterPro"/>
</dbReference>
<keyword evidence="2" id="KW-0285">Flavoprotein</keyword>
<dbReference type="Proteomes" id="UP000266234">
    <property type="component" value="Unassembled WGS sequence"/>
</dbReference>
<dbReference type="Gene3D" id="3.50.50.60">
    <property type="entry name" value="FAD/NAD(P)-binding domain"/>
    <property type="match status" value="1"/>
</dbReference>
<keyword evidence="3" id="KW-0274">FAD</keyword>
<keyword evidence="5" id="KW-0503">Monooxygenase</keyword>
<name>A0A395TA44_9HYPO</name>
<comment type="cofactor">
    <cofactor evidence="1">
        <name>FAD</name>
        <dbReference type="ChEBI" id="CHEBI:57692"/>
    </cofactor>
</comment>